<feature type="compositionally biased region" description="Low complexity" evidence="1">
    <location>
        <begin position="27"/>
        <end position="47"/>
    </location>
</feature>
<feature type="region of interest" description="Disordered" evidence="1">
    <location>
        <begin position="222"/>
        <end position="253"/>
    </location>
</feature>
<feature type="region of interest" description="Disordered" evidence="1">
    <location>
        <begin position="165"/>
        <end position="205"/>
    </location>
</feature>
<gene>
    <name evidence="3" type="primary">LOC101848621</name>
</gene>
<organism evidence="2 3">
    <name type="scientific">Aplysia californica</name>
    <name type="common">California sea hare</name>
    <dbReference type="NCBI Taxonomy" id="6500"/>
    <lineage>
        <taxon>Eukaryota</taxon>
        <taxon>Metazoa</taxon>
        <taxon>Spiralia</taxon>
        <taxon>Lophotrochozoa</taxon>
        <taxon>Mollusca</taxon>
        <taxon>Gastropoda</taxon>
        <taxon>Heterobranchia</taxon>
        <taxon>Euthyneura</taxon>
        <taxon>Tectipleura</taxon>
        <taxon>Aplysiida</taxon>
        <taxon>Aplysioidea</taxon>
        <taxon>Aplysiidae</taxon>
        <taxon>Aplysia</taxon>
    </lineage>
</organism>
<protein>
    <submittedName>
        <fullName evidence="3">Uncharacterized protein LOC101848621</fullName>
    </submittedName>
</protein>
<feature type="compositionally biased region" description="Polar residues" evidence="1">
    <location>
        <begin position="175"/>
        <end position="186"/>
    </location>
</feature>
<name>A0ABM0K7W5_APLCA</name>
<dbReference type="Proteomes" id="UP000694888">
    <property type="component" value="Unplaced"/>
</dbReference>
<evidence type="ECO:0000313" key="2">
    <source>
        <dbReference type="Proteomes" id="UP000694888"/>
    </source>
</evidence>
<feature type="region of interest" description="Disordered" evidence="1">
    <location>
        <begin position="23"/>
        <end position="62"/>
    </location>
</feature>
<dbReference type="RefSeq" id="XP_005110891.2">
    <property type="nucleotide sequence ID" value="XM_005110834.3"/>
</dbReference>
<dbReference type="GeneID" id="101848621"/>
<proteinExistence type="predicted"/>
<keyword evidence="2" id="KW-1185">Reference proteome</keyword>
<feature type="non-terminal residue" evidence="3">
    <location>
        <position position="279"/>
    </location>
</feature>
<feature type="compositionally biased region" description="Basic residues" evidence="1">
    <location>
        <begin position="234"/>
        <end position="248"/>
    </location>
</feature>
<feature type="compositionally biased region" description="Basic and acidic residues" evidence="1">
    <location>
        <begin position="130"/>
        <end position="141"/>
    </location>
</feature>
<accession>A0ABM0K7W5</accession>
<evidence type="ECO:0000313" key="3">
    <source>
        <dbReference type="RefSeq" id="XP_005110891.2"/>
    </source>
</evidence>
<sequence length="279" mass="29740">MNSFRVCKRCRCLRGASDSCCSQHSSTTATTTTTTTTTTATTTTTTTKSRVTSNCGSRGEHVEGTRATHVLDPHPDPDLNLGRPSVITKKKNDAGRISRSNNITVVMSESRGRPVHHHKRPDRLGGGGKTRREAKGGDNNERSSATAAAAAALVVPGGAKEAACNSAEERELSDTVFQSPLSSSTPAGRAEVTTKYGRAYSQPEDPGQLRLEKMRLEMGGESEESHDVGGGGMIRRHTHTTGTKRRNRSLYGVSPHCKFGPKGYLNSTSACSLTIPDPS</sequence>
<reference evidence="3" key="1">
    <citation type="submission" date="2025-08" db="UniProtKB">
        <authorList>
            <consortium name="RefSeq"/>
        </authorList>
    </citation>
    <scope>IDENTIFICATION</scope>
</reference>
<feature type="region of interest" description="Disordered" evidence="1">
    <location>
        <begin position="109"/>
        <end position="147"/>
    </location>
</feature>
<evidence type="ECO:0000256" key="1">
    <source>
        <dbReference type="SAM" id="MobiDB-lite"/>
    </source>
</evidence>